<sequence length="316" mass="33252">MSAPSTSSNLSANTPAATATGSSATGSTTTASSGFNPSESSRPSGLSGGGGGNNNQFASPAASNLYPTLVLLLLVSGAVVARSITLRVRARRAIEESIRNGTYVPLPRGLNGTNAPKPEFYDAHIKDTHPNPVVDEKQARWNQLLPVAASFIPSNSPHPLPQPATSAPPPPRPALSTRIRGLNPFRAVQIQDILDELASRDLHSRMMNQPDPQPTQTQLAASAFRTTSAEGENADQQDSERPSAVRVAVFIAMPDPSRPLSNNNYGHDDVSPSASSVKGKSPIIGNASKSDDEAEMPYVEFGVAEVPFAPFIHQSS</sequence>
<evidence type="ECO:0000313" key="2">
    <source>
        <dbReference type="EMBL" id="OCB88225.1"/>
    </source>
</evidence>
<organism evidence="2 3">
    <name type="scientific">Sanghuangporus baumii</name>
    <name type="common">Phellinus baumii</name>
    <dbReference type="NCBI Taxonomy" id="108892"/>
    <lineage>
        <taxon>Eukaryota</taxon>
        <taxon>Fungi</taxon>
        <taxon>Dikarya</taxon>
        <taxon>Basidiomycota</taxon>
        <taxon>Agaricomycotina</taxon>
        <taxon>Agaricomycetes</taxon>
        <taxon>Hymenochaetales</taxon>
        <taxon>Hymenochaetaceae</taxon>
        <taxon>Sanghuangporus</taxon>
    </lineage>
</organism>
<accession>A0A9Q5HY87</accession>
<dbReference type="Proteomes" id="UP000757232">
    <property type="component" value="Unassembled WGS sequence"/>
</dbReference>
<feature type="region of interest" description="Disordered" evidence="1">
    <location>
        <begin position="152"/>
        <end position="176"/>
    </location>
</feature>
<feature type="region of interest" description="Disordered" evidence="1">
    <location>
        <begin position="1"/>
        <end position="55"/>
    </location>
</feature>
<proteinExistence type="predicted"/>
<protein>
    <submittedName>
        <fullName evidence="2">Uncharacterized protein</fullName>
    </submittedName>
</protein>
<comment type="caution">
    <text evidence="2">The sequence shown here is derived from an EMBL/GenBank/DDBJ whole genome shotgun (WGS) entry which is preliminary data.</text>
</comment>
<name>A0A9Q5HY87_SANBA</name>
<feature type="compositionally biased region" description="Pro residues" evidence="1">
    <location>
        <begin position="156"/>
        <end position="173"/>
    </location>
</feature>
<reference evidence="2" key="1">
    <citation type="submission" date="2016-06" db="EMBL/GenBank/DDBJ databases">
        <title>Draft Genome sequence of the fungus Inonotus baumii.</title>
        <authorList>
            <person name="Zhu H."/>
            <person name="Lin W."/>
        </authorList>
    </citation>
    <scope>NUCLEOTIDE SEQUENCE</scope>
    <source>
        <strain evidence="2">821</strain>
    </source>
</reference>
<dbReference type="EMBL" id="LNZH02000182">
    <property type="protein sequence ID" value="OCB88225.1"/>
    <property type="molecule type" value="Genomic_DNA"/>
</dbReference>
<gene>
    <name evidence="2" type="ORF">A7U60_g4630</name>
</gene>
<evidence type="ECO:0000256" key="1">
    <source>
        <dbReference type="SAM" id="MobiDB-lite"/>
    </source>
</evidence>
<dbReference type="OrthoDB" id="3256943at2759"/>
<dbReference type="AlphaFoldDB" id="A0A9Q5HY87"/>
<feature type="compositionally biased region" description="Polar residues" evidence="1">
    <location>
        <begin position="1"/>
        <end position="10"/>
    </location>
</feature>
<feature type="region of interest" description="Disordered" evidence="1">
    <location>
        <begin position="257"/>
        <end position="292"/>
    </location>
</feature>
<feature type="region of interest" description="Disordered" evidence="1">
    <location>
        <begin position="205"/>
        <end position="243"/>
    </location>
</feature>
<evidence type="ECO:0000313" key="3">
    <source>
        <dbReference type="Proteomes" id="UP000757232"/>
    </source>
</evidence>
<keyword evidence="3" id="KW-1185">Reference proteome</keyword>
<feature type="compositionally biased region" description="Polar residues" evidence="1">
    <location>
        <begin position="214"/>
        <end position="231"/>
    </location>
</feature>
<feature type="compositionally biased region" description="Low complexity" evidence="1">
    <location>
        <begin position="11"/>
        <end position="45"/>
    </location>
</feature>